<evidence type="ECO:0000313" key="2">
    <source>
        <dbReference type="EMBL" id="RUM95900.1"/>
    </source>
</evidence>
<organism evidence="2 3">
    <name type="scientific">Borborobacter arsenicus</name>
    <dbReference type="NCBI Taxonomy" id="1851146"/>
    <lineage>
        <taxon>Bacteria</taxon>
        <taxon>Pseudomonadati</taxon>
        <taxon>Pseudomonadota</taxon>
        <taxon>Alphaproteobacteria</taxon>
        <taxon>Hyphomicrobiales</taxon>
        <taxon>Phyllobacteriaceae</taxon>
        <taxon>Borborobacter</taxon>
    </lineage>
</organism>
<evidence type="ECO:0000313" key="3">
    <source>
        <dbReference type="Proteomes" id="UP000281647"/>
    </source>
</evidence>
<protein>
    <submittedName>
        <fullName evidence="2">DUF1344 domain-containing protein</fullName>
    </submittedName>
</protein>
<feature type="signal peptide" evidence="1">
    <location>
        <begin position="1"/>
        <end position="22"/>
    </location>
</feature>
<evidence type="ECO:0000256" key="1">
    <source>
        <dbReference type="SAM" id="SignalP"/>
    </source>
</evidence>
<keyword evidence="3" id="KW-1185">Reference proteome</keyword>
<dbReference type="Proteomes" id="UP000281647">
    <property type="component" value="Unassembled WGS sequence"/>
</dbReference>
<dbReference type="EMBL" id="RKST01000027">
    <property type="protein sequence ID" value="RUM95900.1"/>
    <property type="molecule type" value="Genomic_DNA"/>
</dbReference>
<name>A0A432V153_9HYPH</name>
<sequence length="85" mass="9013">MRTLLIPAAIAALFATSAVALAAQHTTGTIKTFDAKAMSVKLADGSVYMLPKTVKHPALKAGEKVDISWDNSGKNRMIESVTIVK</sequence>
<dbReference type="InterPro" id="IPR009780">
    <property type="entry name" value="DUF1344"/>
</dbReference>
<gene>
    <name evidence="2" type="ORF">EET67_20480</name>
</gene>
<comment type="caution">
    <text evidence="2">The sequence shown here is derived from an EMBL/GenBank/DDBJ whole genome shotgun (WGS) entry which is preliminary data.</text>
</comment>
<dbReference type="AlphaFoldDB" id="A0A432V153"/>
<reference evidence="2 3" key="1">
    <citation type="submission" date="2018-11" db="EMBL/GenBank/DDBJ databases">
        <title>Pseudaminobacter arsenicus sp. nov., an arsenic-resistant bacterium isolated from arsenic-rich aquifers.</title>
        <authorList>
            <person name="Mu Y."/>
        </authorList>
    </citation>
    <scope>NUCLEOTIDE SEQUENCE [LARGE SCALE GENOMIC DNA]</scope>
    <source>
        <strain evidence="2 3">CB3</strain>
    </source>
</reference>
<proteinExistence type="predicted"/>
<dbReference type="RefSeq" id="WP_128628252.1">
    <property type="nucleotide sequence ID" value="NZ_RKST01000027.1"/>
</dbReference>
<keyword evidence="1" id="KW-0732">Signal</keyword>
<accession>A0A432V153</accession>
<dbReference type="OrthoDB" id="7868674at2"/>
<feature type="chain" id="PRO_5019083466" evidence="1">
    <location>
        <begin position="23"/>
        <end position="85"/>
    </location>
</feature>
<dbReference type="Pfam" id="PF07076">
    <property type="entry name" value="DUF1344"/>
    <property type="match status" value="1"/>
</dbReference>